<accession>Q9ASN7</accession>
<proteinExistence type="predicted"/>
<dbReference type="AlphaFoldDB" id="Q9ASN7"/>
<name>Q9ASN7_ORYSJ</name>
<evidence type="ECO:0000313" key="1">
    <source>
        <dbReference type="EMBL" id="BAB39226.1"/>
    </source>
</evidence>
<dbReference type="Proteomes" id="UP000817658">
    <property type="component" value="Chromosome 1"/>
</dbReference>
<reference evidence="1" key="1">
    <citation type="journal article" date="2002" name="Nature">
        <title>The genome sequence and structure of rice chromosome 1.</title>
        <authorList>
            <person name="Sasaki T."/>
            <person name="Matsumoto T."/>
            <person name="Yamamoto K."/>
            <person name="Sakata K."/>
            <person name="Baba T."/>
            <person name="Katayose Y."/>
            <person name="Wu J."/>
            <person name="Niimura Y."/>
            <person name="Cheng Z."/>
            <person name="Nagamura Y."/>
            <person name="Antonio B.A."/>
            <person name="Kanamori H."/>
            <person name="Hosokawa S."/>
            <person name="Masukawa M."/>
            <person name="Arikawa K."/>
            <person name="Chiden Y."/>
            <person name="Hayashi M."/>
            <person name="Okamoto M."/>
            <person name="Ando T."/>
            <person name="Aoki H."/>
            <person name="Arita K."/>
            <person name="Hamada M."/>
            <person name="Harada C."/>
            <person name="Hijishita S."/>
            <person name="Honda M."/>
            <person name="Ichikawa Y."/>
            <person name="Idonuma A."/>
            <person name="Iijima M."/>
            <person name="Ikeda M."/>
            <person name="Ikeno M."/>
            <person name="Itoh S."/>
            <person name="Itoh T."/>
            <person name="Itoh Y."/>
            <person name="Itoh Y."/>
            <person name="Iwabuchi A."/>
            <person name="Kamiya K."/>
            <person name="Karasawa W."/>
            <person name="Katagiri S."/>
            <person name="Kikuta A."/>
            <person name="Kobayashi N."/>
            <person name="Kono I."/>
            <person name="Machita K."/>
            <person name="Maehara T."/>
            <person name="Mizuno H."/>
            <person name="Mizubayashi T."/>
            <person name="Mukai Y."/>
            <person name="Nagasaki H."/>
            <person name="Nakashima M."/>
            <person name="Nakama Y."/>
            <person name="Nakamichi Y."/>
            <person name="Nakamura M."/>
            <person name="Namiki N."/>
            <person name="Negishi M."/>
            <person name="Ohta I."/>
            <person name="Ono N."/>
            <person name="Saji S."/>
            <person name="Sakai K."/>
            <person name="Shibata M."/>
            <person name="Shimokawa T."/>
            <person name="Shomura A."/>
            <person name="Song J."/>
            <person name="Takazaki Y."/>
            <person name="Terasawa K."/>
            <person name="Tsuji K."/>
            <person name="Waki K."/>
            <person name="Yamagata H."/>
            <person name="Yamane H."/>
            <person name="Yoshiki S."/>
            <person name="Yoshihara R."/>
            <person name="Yukawa K."/>
            <person name="Zhong H."/>
            <person name="Iwama H."/>
            <person name="Endo T."/>
            <person name="Ito H."/>
            <person name="Hahn J.H."/>
            <person name="Kim H.I."/>
            <person name="Eun M.Y."/>
            <person name="Yano M."/>
            <person name="Jiang J."/>
            <person name="Gojobori T."/>
        </authorList>
    </citation>
    <scope>NUCLEOTIDE SEQUENCE [LARGE SCALE GENOMIC DNA]</scope>
</reference>
<sequence>MRPGSRSTLQLSLPLLAPPFVPDSGDCALWTPDPPPCPAPAAAARLLRCPCNPNRARPSYSSGGRGPEFS</sequence>
<protein>
    <submittedName>
        <fullName evidence="1">Uncharacterized protein</fullName>
    </submittedName>
</protein>
<gene>
    <name evidence="1" type="primary">P0554D10.9</name>
</gene>
<dbReference type="EMBL" id="AP002869">
    <property type="protein sequence ID" value="BAB39226.1"/>
    <property type="molecule type" value="Genomic_DNA"/>
</dbReference>
<organism evidence="1">
    <name type="scientific">Oryza sativa subsp. japonica</name>
    <name type="common">Rice</name>
    <dbReference type="NCBI Taxonomy" id="39947"/>
    <lineage>
        <taxon>Eukaryota</taxon>
        <taxon>Viridiplantae</taxon>
        <taxon>Streptophyta</taxon>
        <taxon>Embryophyta</taxon>
        <taxon>Tracheophyta</taxon>
        <taxon>Spermatophyta</taxon>
        <taxon>Magnoliopsida</taxon>
        <taxon>Liliopsida</taxon>
        <taxon>Poales</taxon>
        <taxon>Poaceae</taxon>
        <taxon>BOP clade</taxon>
        <taxon>Oryzoideae</taxon>
        <taxon>Oryzeae</taxon>
        <taxon>Oryzinae</taxon>
        <taxon>Oryza</taxon>
        <taxon>Oryza sativa</taxon>
    </lineage>
</organism>